<evidence type="ECO:0000313" key="11">
    <source>
        <dbReference type="EMBL" id="CCQ89585.1"/>
    </source>
</evidence>
<feature type="binding site" evidence="9">
    <location>
        <position position="61"/>
    </location>
    <ligand>
        <name>Zn(2+)</name>
        <dbReference type="ChEBI" id="CHEBI:29105"/>
    </ligand>
</feature>
<reference evidence="11 12" key="1">
    <citation type="journal article" date="2013" name="Front. Microbiol.">
        <title>The genome of Nitrospina gracilis illuminates the metabolism and evolution of the major marine nitrite oxidizer.</title>
        <authorList>
            <person name="Luecker S."/>
            <person name="Nowka B."/>
            <person name="Rattei T."/>
            <person name="Spieck E."/>
            <person name="and Daims H."/>
        </authorList>
    </citation>
    <scope>NUCLEOTIDE SEQUENCE [LARGE SCALE GENOMIC DNA]</scope>
    <source>
        <strain evidence="11 12">3/211</strain>
    </source>
</reference>
<dbReference type="InterPro" id="IPR035461">
    <property type="entry name" value="GmhA/DiaA"/>
</dbReference>
<dbReference type="GO" id="GO:0008968">
    <property type="term" value="F:D-sedoheptulose 7-phosphate isomerase activity"/>
    <property type="evidence" value="ECO:0007669"/>
    <property type="project" value="UniProtKB-UniRule"/>
</dbReference>
<accession>M1Z903</accession>
<sequence>MDRIKEFLNESADLKREVANTLAPQILDAINHVRTSFENGGKLLLMGNGGSAADAQHLAAEFIGRYKRERSPIPAIALTVDSSILTCVGNDYSFDDVFVRQVKGLARKEDAVIAISTSGNSGNVIKAVEAAKQIGAVTIGFLGKGGGKLKDMVDLPIVVPSTDTARIQEVHITIGHILCEILDQEF</sequence>
<dbReference type="InterPro" id="IPR050099">
    <property type="entry name" value="SIS_GmhA/DiaA_subfam"/>
</dbReference>
<comment type="subcellular location">
    <subcellularLocation>
        <location evidence="2 9">Cytoplasm</location>
    </subcellularLocation>
</comment>
<feature type="binding site" evidence="9">
    <location>
        <position position="61"/>
    </location>
    <ligand>
        <name>substrate</name>
    </ligand>
</feature>
<dbReference type="EC" id="5.3.1.28" evidence="9"/>
<dbReference type="InterPro" id="IPR004515">
    <property type="entry name" value="Phosphoheptose_Isoase"/>
</dbReference>
<dbReference type="CDD" id="cd05006">
    <property type="entry name" value="SIS_GmhA"/>
    <property type="match status" value="1"/>
</dbReference>
<keyword evidence="6 9" id="KW-0862">Zinc</keyword>
<proteinExistence type="inferred from homology"/>
<keyword evidence="12" id="KW-1185">Reference proteome</keyword>
<dbReference type="Proteomes" id="UP000011704">
    <property type="component" value="Unassembled WGS sequence"/>
</dbReference>
<evidence type="ECO:0000256" key="3">
    <source>
        <dbReference type="ARBA" id="ARBA00009894"/>
    </source>
</evidence>
<comment type="function">
    <text evidence="9">Catalyzes the isomerization of sedoheptulose 7-phosphate in D-glycero-D-manno-heptose 7-phosphate.</text>
</comment>
<feature type="binding site" evidence="9">
    <location>
        <begin position="90"/>
        <end position="91"/>
    </location>
    <ligand>
        <name>substrate</name>
    </ligand>
</feature>
<dbReference type="FunCoup" id="M1Z903">
    <property type="interactions" value="137"/>
</dbReference>
<dbReference type="AlphaFoldDB" id="M1Z903"/>
<feature type="binding site" evidence="9">
    <location>
        <position position="176"/>
    </location>
    <ligand>
        <name>Zn(2+)</name>
        <dbReference type="ChEBI" id="CHEBI:29105"/>
    </ligand>
</feature>
<feature type="binding site" evidence="9">
    <location>
        <position position="168"/>
    </location>
    <ligand>
        <name>Zn(2+)</name>
        <dbReference type="ChEBI" id="CHEBI:29105"/>
    </ligand>
</feature>
<feature type="domain" description="SIS" evidence="10">
    <location>
        <begin position="33"/>
        <end position="186"/>
    </location>
</feature>
<feature type="binding site" evidence="9">
    <location>
        <position position="121"/>
    </location>
    <ligand>
        <name>substrate</name>
    </ligand>
</feature>
<evidence type="ECO:0000256" key="1">
    <source>
        <dbReference type="ARBA" id="ARBA00000348"/>
    </source>
</evidence>
<evidence type="ECO:0000256" key="5">
    <source>
        <dbReference type="ARBA" id="ARBA00022723"/>
    </source>
</evidence>
<evidence type="ECO:0000256" key="7">
    <source>
        <dbReference type="ARBA" id="ARBA00023235"/>
    </source>
</evidence>
<dbReference type="UniPathway" id="UPA00041">
    <property type="reaction ID" value="UER00436"/>
</dbReference>
<dbReference type="GO" id="GO:0008270">
    <property type="term" value="F:zinc ion binding"/>
    <property type="evidence" value="ECO:0007669"/>
    <property type="project" value="UniProtKB-UniRule"/>
</dbReference>
<dbReference type="HOGENOM" id="CLU_080999_4_0_0"/>
<keyword evidence="7 9" id="KW-0413">Isomerase</keyword>
<dbReference type="EMBL" id="CAQJ01000015">
    <property type="protein sequence ID" value="CCQ89585.1"/>
    <property type="molecule type" value="Genomic_DNA"/>
</dbReference>
<protein>
    <recommendedName>
        <fullName evidence="9">Phosphoheptose isomerase</fullName>
        <ecNumber evidence="9">5.3.1.28</ecNumber>
    </recommendedName>
    <alternativeName>
        <fullName evidence="9">Sedoheptulose 7-phosphate isomerase</fullName>
    </alternativeName>
</protein>
<evidence type="ECO:0000256" key="4">
    <source>
        <dbReference type="ARBA" id="ARBA00022490"/>
    </source>
</evidence>
<comment type="similarity">
    <text evidence="3 9">Belongs to the SIS family. GmhA subfamily.</text>
</comment>
<feature type="binding site" evidence="9">
    <location>
        <begin position="116"/>
        <end position="118"/>
    </location>
    <ligand>
        <name>substrate</name>
    </ligand>
</feature>
<dbReference type="PANTHER" id="PTHR30390">
    <property type="entry name" value="SEDOHEPTULOSE 7-PHOSPHATE ISOMERASE / DNAA INITIATOR-ASSOCIATING FACTOR FOR REPLICATION INITIATION"/>
    <property type="match status" value="1"/>
</dbReference>
<evidence type="ECO:0000256" key="9">
    <source>
        <dbReference type="HAMAP-Rule" id="MF_00067"/>
    </source>
</evidence>
<dbReference type="GO" id="GO:2001061">
    <property type="term" value="P:D-glycero-D-manno-heptose 7-phosphate biosynthetic process"/>
    <property type="evidence" value="ECO:0007669"/>
    <property type="project" value="UniProtKB-UniPathway"/>
</dbReference>
<dbReference type="InParanoid" id="M1Z903"/>
<name>M1Z903_NITG3</name>
<evidence type="ECO:0000256" key="8">
    <source>
        <dbReference type="ARBA" id="ARBA00023277"/>
    </source>
</evidence>
<gene>
    <name evidence="9 11" type="primary">gmhA</name>
    <name evidence="11" type="ORF">NITGR_130051</name>
</gene>
<feature type="binding site" evidence="9">
    <location>
        <position position="168"/>
    </location>
    <ligand>
        <name>substrate</name>
    </ligand>
</feature>
<feature type="binding site" evidence="9">
    <location>
        <position position="57"/>
    </location>
    <ligand>
        <name>Zn(2+)</name>
        <dbReference type="ChEBI" id="CHEBI:29105"/>
    </ligand>
</feature>
<dbReference type="RefSeq" id="WP_005006172.1">
    <property type="nucleotide sequence ID" value="NZ_HG422173.1"/>
</dbReference>
<keyword evidence="4 9" id="KW-0963">Cytoplasm</keyword>
<dbReference type="GO" id="GO:0005737">
    <property type="term" value="C:cytoplasm"/>
    <property type="evidence" value="ECO:0007669"/>
    <property type="project" value="UniProtKB-SubCell"/>
</dbReference>
<evidence type="ECO:0000313" key="12">
    <source>
        <dbReference type="Proteomes" id="UP000011704"/>
    </source>
</evidence>
<dbReference type="InterPro" id="IPR046348">
    <property type="entry name" value="SIS_dom_sf"/>
</dbReference>
<dbReference type="SUPFAM" id="SSF53697">
    <property type="entry name" value="SIS domain"/>
    <property type="match status" value="1"/>
</dbReference>
<comment type="cofactor">
    <cofactor evidence="9">
        <name>Zn(2+)</name>
        <dbReference type="ChEBI" id="CHEBI:29105"/>
    </cofactor>
    <text evidence="9">Binds 1 zinc ion per subunit.</text>
</comment>
<dbReference type="InterPro" id="IPR001347">
    <property type="entry name" value="SIS_dom"/>
</dbReference>
<keyword evidence="5 9" id="KW-0479">Metal-binding</keyword>
<dbReference type="OrthoDB" id="9810929at2"/>
<comment type="caution">
    <text evidence="11">The sequence shown here is derived from an EMBL/GenBank/DDBJ whole genome shotgun (WGS) entry which is preliminary data.</text>
</comment>
<comment type="miscellaneous">
    <text evidence="9">The reaction produces a racemic mixture of D-glycero-alpha-D-manno-heptose 7-phosphate and D-glycero-beta-D-manno-heptose 7-phosphate.</text>
</comment>
<evidence type="ECO:0000256" key="6">
    <source>
        <dbReference type="ARBA" id="ARBA00022833"/>
    </source>
</evidence>
<evidence type="ECO:0000259" key="10">
    <source>
        <dbReference type="PROSITE" id="PS51464"/>
    </source>
</evidence>
<dbReference type="HAMAP" id="MF_00067">
    <property type="entry name" value="GmhA"/>
    <property type="match status" value="1"/>
</dbReference>
<dbReference type="GO" id="GO:0005975">
    <property type="term" value="P:carbohydrate metabolic process"/>
    <property type="evidence" value="ECO:0007669"/>
    <property type="project" value="UniProtKB-UniRule"/>
</dbReference>
<dbReference type="Gene3D" id="3.40.50.10490">
    <property type="entry name" value="Glucose-6-phosphate isomerase like protein, domain 1"/>
    <property type="match status" value="1"/>
</dbReference>
<comment type="catalytic activity">
    <reaction evidence="1 9">
        <text>2 D-sedoheptulose 7-phosphate = D-glycero-alpha-D-manno-heptose 7-phosphate + D-glycero-beta-D-manno-heptose 7-phosphate</text>
        <dbReference type="Rhea" id="RHEA:27489"/>
        <dbReference type="ChEBI" id="CHEBI:57483"/>
        <dbReference type="ChEBI" id="CHEBI:60203"/>
        <dbReference type="ChEBI" id="CHEBI:60204"/>
        <dbReference type="EC" id="5.3.1.28"/>
    </reaction>
</comment>
<dbReference type="STRING" id="1266370.NITGR_130051"/>
<feature type="binding site" evidence="9">
    <location>
        <begin position="48"/>
        <end position="50"/>
    </location>
    <ligand>
        <name>substrate</name>
    </ligand>
</feature>
<dbReference type="PROSITE" id="PS51464">
    <property type="entry name" value="SIS"/>
    <property type="match status" value="1"/>
</dbReference>
<comment type="pathway">
    <text evidence="9">Carbohydrate biosynthesis; D-glycero-D-manno-heptose 7-phosphate biosynthesis; D-glycero-alpha-D-manno-heptose 7-phosphate and D-glycero-beta-D-manno-heptose 7-phosphate from sedoheptulose 7-phosphate: step 1/1.</text>
</comment>
<dbReference type="Pfam" id="PF13580">
    <property type="entry name" value="SIS_2"/>
    <property type="match status" value="1"/>
</dbReference>
<evidence type="ECO:0000256" key="2">
    <source>
        <dbReference type="ARBA" id="ARBA00004496"/>
    </source>
</evidence>
<dbReference type="GO" id="GO:0097367">
    <property type="term" value="F:carbohydrate derivative binding"/>
    <property type="evidence" value="ECO:0007669"/>
    <property type="project" value="InterPro"/>
</dbReference>
<organism evidence="11 12">
    <name type="scientific">Nitrospina gracilis (strain 3/211)</name>
    <dbReference type="NCBI Taxonomy" id="1266370"/>
    <lineage>
        <taxon>Bacteria</taxon>
        <taxon>Pseudomonadati</taxon>
        <taxon>Nitrospinota/Tectimicrobiota group</taxon>
        <taxon>Nitrospinota</taxon>
        <taxon>Nitrospinia</taxon>
        <taxon>Nitrospinales</taxon>
        <taxon>Nitrospinaceae</taxon>
        <taxon>Nitrospina</taxon>
    </lineage>
</organism>
<keyword evidence="8 9" id="KW-0119">Carbohydrate metabolism</keyword>